<evidence type="ECO:0000313" key="11">
    <source>
        <dbReference type="Proteomes" id="UP001231924"/>
    </source>
</evidence>
<evidence type="ECO:0000256" key="3">
    <source>
        <dbReference type="ARBA" id="ARBA00022692"/>
    </source>
</evidence>
<dbReference type="PANTHER" id="PTHR43495">
    <property type="entry name" value="GABA PERMEASE"/>
    <property type="match status" value="1"/>
</dbReference>
<dbReference type="InterPro" id="IPR004840">
    <property type="entry name" value="Amino_acid_permease_CS"/>
</dbReference>
<accession>A0ABT7M5V1</accession>
<feature type="transmembrane region" description="Helical" evidence="8">
    <location>
        <begin position="156"/>
        <end position="179"/>
    </location>
</feature>
<evidence type="ECO:0000256" key="8">
    <source>
        <dbReference type="SAM" id="Phobius"/>
    </source>
</evidence>
<feature type="transmembrane region" description="Helical" evidence="8">
    <location>
        <begin position="124"/>
        <end position="144"/>
    </location>
</feature>
<evidence type="ECO:0000256" key="2">
    <source>
        <dbReference type="ARBA" id="ARBA00022448"/>
    </source>
</evidence>
<dbReference type="PROSITE" id="PS00218">
    <property type="entry name" value="AMINO_ACID_PERMEASE_1"/>
    <property type="match status" value="1"/>
</dbReference>
<proteinExistence type="predicted"/>
<reference evidence="10 11" key="1">
    <citation type="submission" date="2023-06" db="EMBL/GenBank/DDBJ databases">
        <title>Actinomycetospora Odt1-22.</title>
        <authorList>
            <person name="Supong K."/>
        </authorList>
    </citation>
    <scope>NUCLEOTIDE SEQUENCE [LARGE SCALE GENOMIC DNA]</scope>
    <source>
        <strain evidence="10 11">Odt1-22</strain>
    </source>
</reference>
<feature type="transmembrane region" description="Helical" evidence="8">
    <location>
        <begin position="47"/>
        <end position="66"/>
    </location>
</feature>
<dbReference type="Proteomes" id="UP001231924">
    <property type="component" value="Unassembled WGS sequence"/>
</dbReference>
<feature type="transmembrane region" description="Helical" evidence="8">
    <location>
        <begin position="279"/>
        <end position="300"/>
    </location>
</feature>
<feature type="transmembrane region" description="Helical" evidence="8">
    <location>
        <begin position="20"/>
        <end position="41"/>
    </location>
</feature>
<feature type="domain" description="Amino acid permease/ SLC12A" evidence="9">
    <location>
        <begin position="19"/>
        <end position="457"/>
    </location>
</feature>
<feature type="transmembrane region" description="Helical" evidence="8">
    <location>
        <begin position="98"/>
        <end position="118"/>
    </location>
</feature>
<evidence type="ECO:0000256" key="1">
    <source>
        <dbReference type="ARBA" id="ARBA00004141"/>
    </source>
</evidence>
<feature type="transmembrane region" description="Helical" evidence="8">
    <location>
        <begin position="199"/>
        <end position="225"/>
    </location>
</feature>
<feature type="transmembrane region" description="Helical" evidence="8">
    <location>
        <begin position="332"/>
        <end position="353"/>
    </location>
</feature>
<evidence type="ECO:0000256" key="4">
    <source>
        <dbReference type="ARBA" id="ARBA00022970"/>
    </source>
</evidence>
<keyword evidence="2" id="KW-0813">Transport</keyword>
<protein>
    <submittedName>
        <fullName evidence="10">Amino acid permease</fullName>
    </submittedName>
</protein>
<dbReference type="InterPro" id="IPR004841">
    <property type="entry name" value="AA-permease/SLC12A_dom"/>
</dbReference>
<keyword evidence="11" id="KW-1185">Reference proteome</keyword>
<name>A0ABT7M5V1_9PSEU</name>
<feature type="transmembrane region" description="Helical" evidence="8">
    <location>
        <begin position="359"/>
        <end position="379"/>
    </location>
</feature>
<evidence type="ECO:0000256" key="5">
    <source>
        <dbReference type="ARBA" id="ARBA00022989"/>
    </source>
</evidence>
<feature type="transmembrane region" description="Helical" evidence="8">
    <location>
        <begin position="237"/>
        <end position="259"/>
    </location>
</feature>
<organism evidence="10 11">
    <name type="scientific">Actinomycetospora termitidis</name>
    <dbReference type="NCBI Taxonomy" id="3053470"/>
    <lineage>
        <taxon>Bacteria</taxon>
        <taxon>Bacillati</taxon>
        <taxon>Actinomycetota</taxon>
        <taxon>Actinomycetes</taxon>
        <taxon>Pseudonocardiales</taxon>
        <taxon>Pseudonocardiaceae</taxon>
        <taxon>Actinomycetospora</taxon>
    </lineage>
</organism>
<dbReference type="PANTHER" id="PTHR43495:SF5">
    <property type="entry name" value="GAMMA-AMINOBUTYRIC ACID PERMEASE"/>
    <property type="match status" value="1"/>
</dbReference>
<feature type="transmembrane region" description="Helical" evidence="8">
    <location>
        <begin position="400"/>
        <end position="421"/>
    </location>
</feature>
<gene>
    <name evidence="10" type="ORF">QRT03_08825</name>
</gene>
<evidence type="ECO:0000259" key="9">
    <source>
        <dbReference type="Pfam" id="PF00324"/>
    </source>
</evidence>
<feature type="transmembrane region" description="Helical" evidence="8">
    <location>
        <begin position="433"/>
        <end position="449"/>
    </location>
</feature>
<comment type="subcellular location">
    <subcellularLocation>
        <location evidence="1">Membrane</location>
        <topology evidence="1">Multi-pass membrane protein</topology>
    </subcellularLocation>
</comment>
<evidence type="ECO:0000256" key="6">
    <source>
        <dbReference type="ARBA" id="ARBA00023136"/>
    </source>
</evidence>
<evidence type="ECO:0000256" key="7">
    <source>
        <dbReference type="SAM" id="MobiDB-lite"/>
    </source>
</evidence>
<keyword evidence="5 8" id="KW-1133">Transmembrane helix</keyword>
<keyword evidence="6 8" id="KW-0472">Membrane</keyword>
<keyword evidence="4" id="KW-0029">Amino-acid transport</keyword>
<dbReference type="RefSeq" id="WP_286052293.1">
    <property type="nucleotide sequence ID" value="NZ_JASVWF010000002.1"/>
</dbReference>
<keyword evidence="3 8" id="KW-0812">Transmembrane</keyword>
<dbReference type="EMBL" id="JASVWF010000002">
    <property type="protein sequence ID" value="MDL5156055.1"/>
    <property type="molecule type" value="Genomic_DNA"/>
</dbReference>
<comment type="caution">
    <text evidence="10">The sequence shown here is derived from an EMBL/GenBank/DDBJ whole genome shotgun (WGS) entry which is preliminary data.</text>
</comment>
<dbReference type="PIRSF" id="PIRSF006060">
    <property type="entry name" value="AA_transporter"/>
    <property type="match status" value="1"/>
</dbReference>
<evidence type="ECO:0000313" key="10">
    <source>
        <dbReference type="EMBL" id="MDL5156055.1"/>
    </source>
</evidence>
<feature type="region of interest" description="Disordered" evidence="7">
    <location>
        <begin position="479"/>
        <end position="503"/>
    </location>
</feature>
<dbReference type="Pfam" id="PF00324">
    <property type="entry name" value="AA_permease"/>
    <property type="match status" value="1"/>
</dbReference>
<dbReference type="Gene3D" id="1.20.1740.10">
    <property type="entry name" value="Amino acid/polyamine transporter I"/>
    <property type="match status" value="1"/>
</dbReference>
<feature type="compositionally biased region" description="Low complexity" evidence="7">
    <location>
        <begin position="480"/>
        <end position="503"/>
    </location>
</feature>
<sequence length="503" mass="53631">MPVQTEHDPRLKKTLKTRHLRMLALGGVIGAGLFVGSSAIITEAGPGAFITYGITGVLVFFVMRMLGEMASAKPSTGSFTDYAGLALGRWAGFTTGWLYWYFWVIVVGFEAVVGGQIINGWIPALPVWVIALGLLVVMTAVNLLSVKSFGEAEYWFAGIKVAAILVFLIVGTLYVLHLWPGSTATFSNLTAAGGFLPNGAGTLFTGVVVVIFAMTGVEVVTIAAAESEEPGKNIRRAVNSVVFRILFFFVSSTLLIVIIRPWNTLTKGKSPFVSALETIGIPGASVALQAVILVAVLSVLNSGLYTSSRLLFVLGQRGDAPKWMHRVNRNGVPAAGVLACTVIGYACVVISAVSPDTVFLFLINSSGAVFLFVYLMICLSQIVLRRRWERDEPGIFQIKMWGYPWLPALVTLAIIAVLASMAFSDDSDTRTSLYQSIIAWVVFLAIFLVREALCRNSTRSTDPGTTDASLVAHEQGEIDATAGGPTVPATTATGATNSSATSA</sequence>